<accession>A0A173Z3B2</accession>
<dbReference type="Proteomes" id="UP000095544">
    <property type="component" value="Unassembled WGS sequence"/>
</dbReference>
<evidence type="ECO:0000313" key="2">
    <source>
        <dbReference type="Proteomes" id="UP000095544"/>
    </source>
</evidence>
<proteinExistence type="predicted"/>
<dbReference type="OrthoDB" id="89089at2"/>
<dbReference type="EMBL" id="CYZU01000002">
    <property type="protein sequence ID" value="CUN70347.1"/>
    <property type="molecule type" value="Genomic_DNA"/>
</dbReference>
<dbReference type="InterPro" id="IPR020288">
    <property type="entry name" value="Sheath_initiator"/>
</dbReference>
<organism evidence="1 2">
    <name type="scientific">Faecalicatena contorta</name>
    <dbReference type="NCBI Taxonomy" id="39482"/>
    <lineage>
        <taxon>Bacteria</taxon>
        <taxon>Bacillati</taxon>
        <taxon>Bacillota</taxon>
        <taxon>Clostridia</taxon>
        <taxon>Lachnospirales</taxon>
        <taxon>Lachnospiraceae</taxon>
        <taxon>Faecalicatena</taxon>
    </lineage>
</organism>
<dbReference type="Pfam" id="PF10934">
    <property type="entry name" value="Sheath_initiator"/>
    <property type="match status" value="1"/>
</dbReference>
<protein>
    <submittedName>
        <fullName evidence="1">Protein of uncharacterized function (DUF2634)</fullName>
    </submittedName>
</protein>
<dbReference type="AlphaFoldDB" id="A0A173Z3B2"/>
<gene>
    <name evidence="1" type="ORF">ERS852491_00273</name>
</gene>
<dbReference type="STRING" id="39482.ERS852491_00273"/>
<sequence length="156" mass="17731">MSENALFPVVEVPELIEESERYDEKYKPSVAWDLEKGDFVRTGANQLVACDGREAYRVWCVKNALTERYTCMAYPDSIGTEMESALKEKSNGAVESAVERTITEALLVNPRTEYVRGFSFTWNGDELHCSFKVKGIDWEEFPLAVTIGKSEKSSRR</sequence>
<dbReference type="GeneID" id="75051322"/>
<dbReference type="RefSeq" id="WP_018595921.1">
    <property type="nucleotide sequence ID" value="NZ_CYZU01000002.1"/>
</dbReference>
<evidence type="ECO:0000313" key="1">
    <source>
        <dbReference type="EMBL" id="CUN70347.1"/>
    </source>
</evidence>
<reference evidence="1 2" key="1">
    <citation type="submission" date="2015-09" db="EMBL/GenBank/DDBJ databases">
        <authorList>
            <consortium name="Pathogen Informatics"/>
        </authorList>
    </citation>
    <scope>NUCLEOTIDE SEQUENCE [LARGE SCALE GENOMIC DNA]</scope>
    <source>
        <strain evidence="1 2">2789STDY5834876</strain>
    </source>
</reference>
<name>A0A173Z3B2_9FIRM</name>